<comment type="caution">
    <text evidence="14">The sequence shown here is derived from an EMBL/GenBank/DDBJ whole genome shotgun (WGS) entry which is preliminary data.</text>
</comment>
<comment type="subunit">
    <text evidence="12">Component of the MCM2-7 complex.</text>
</comment>
<dbReference type="PROSITE" id="PS00847">
    <property type="entry name" value="MCM_1"/>
    <property type="match status" value="1"/>
</dbReference>
<dbReference type="InterPro" id="IPR018525">
    <property type="entry name" value="MCM_CS"/>
</dbReference>
<keyword evidence="8 11" id="KW-0238">DNA-binding</keyword>
<evidence type="ECO:0000256" key="3">
    <source>
        <dbReference type="ARBA" id="ARBA00022705"/>
    </source>
</evidence>
<keyword evidence="3 12" id="KW-0235">DNA replication</keyword>
<dbReference type="Pfam" id="PF18263">
    <property type="entry name" value="WHD_MCM6"/>
    <property type="match status" value="1"/>
</dbReference>
<proteinExistence type="inferred from homology"/>
<dbReference type="Proteomes" id="UP001516464">
    <property type="component" value="Unassembled WGS sequence"/>
</dbReference>
<comment type="function">
    <text evidence="12">Acts as component of the MCM2-7 complex (MCM complex) which is the replicative helicase essential for 'once per cell cycle' DNA replication initiation and elongation in eukaryotic cells. The active ATPase sites in the MCM2-7 ring are formed through the interaction surfaces of two neighboring subunits such that a critical structure of a conserved arginine finger motif is provided in trans relative to the ATP-binding site of the Walker A box of the adjacent subunit. The six ATPase active sites, however, are likely to contribute differentially to the complex helicase activity.</text>
</comment>
<comment type="subcellular location">
    <subcellularLocation>
        <location evidence="1 12">Nucleus</location>
    </subcellularLocation>
</comment>
<keyword evidence="7 11" id="KW-0067">ATP-binding</keyword>
<dbReference type="EMBL" id="SBIQ01000011">
    <property type="protein sequence ID" value="KAF7684496.1"/>
    <property type="molecule type" value="Genomic_DNA"/>
</dbReference>
<dbReference type="Gene3D" id="3.40.50.300">
    <property type="entry name" value="P-loop containing nucleotide triphosphate hydrolases"/>
    <property type="match status" value="1"/>
</dbReference>
<dbReference type="InterPro" id="IPR041024">
    <property type="entry name" value="Mcm6_C"/>
</dbReference>
<evidence type="ECO:0000256" key="12">
    <source>
        <dbReference type="RuleBase" id="RU368064"/>
    </source>
</evidence>
<sequence length="708" mass="80250">MDFKTQFQSFLDSHKSHFINELTHMQQHNSNTLKIDLAMLIAYSSALAQTLIKNYAMHEMAIKKCVNLFMLSNLSAQSATIEVVFFNNPVVHRIRDLKTEKTGSLLTFRGTVTRTTQVRPELLLGTFECKDCKSIADNVVQEYKYTEPVICSNHLCANRRAWRLIPEASEFTDWQRIHVQENNDEIPPGSLPRSIEVIVRGEMVETIKAGDTVLFTGRLIIVPDVLQLMLPQSKAAPVLAGASETRKEKKNVNVRELNYKLGFLCIHANTTEETKEFTNEEMETIRRIQSTTDLYYKLSQSLFPSIHGHFTIKNAILLMLVGGVSKQTAEGIKLRGDINVLLVGDPGTAKSQFLKQASTVLPRSVYTSGKSSSAAGLTASVLKDGETGEFTIEAGALMLSDEGVCCIDEFDKMDIRDQVAIHEAMEQQTISISKAGINATLNARASILAAANPINGRYDKRKTLRQNINLSAPIMSRFDLYFVLIDEVDIESDRNIANHILENHTTNRNNIYENNINSYFTLEEVKLYLGYVRSKTPKMSQEAKNILSQKYVKLRQASLTHTQNYKMTVRHLESMIRISEALAKIHCDEEVRPSYVEEAYRLLQSSVIEVKCDDISFSVVEKEEEIKISSKDYLRITNSFVYILKNNENMKKEDLILAYLEENESLIMSESGLEEEKKKAEDVLTFLIVKEGILFENEGMVFIHPNYE</sequence>
<dbReference type="InterPro" id="IPR012340">
    <property type="entry name" value="NA-bd_OB-fold"/>
</dbReference>
<keyword evidence="4 11" id="KW-0547">Nucleotide-binding</keyword>
<organism evidence="14 15">
    <name type="scientific">Astathelohania contejeani</name>
    <dbReference type="NCBI Taxonomy" id="164912"/>
    <lineage>
        <taxon>Eukaryota</taxon>
        <taxon>Fungi</taxon>
        <taxon>Fungi incertae sedis</taxon>
        <taxon>Microsporidia</taxon>
        <taxon>Astathelohaniidae</taxon>
        <taxon>Astathelohania</taxon>
    </lineage>
</organism>
<feature type="domain" description="MCM C-terminal AAA(+) ATPase" evidence="13">
    <location>
        <begin position="294"/>
        <end position="500"/>
    </location>
</feature>
<dbReference type="Gene3D" id="1.20.58.870">
    <property type="match status" value="1"/>
</dbReference>
<keyword evidence="10 12" id="KW-0131">Cell cycle</keyword>
<dbReference type="PANTHER" id="PTHR11630:SF43">
    <property type="entry name" value="DNA REPLICATION LICENSING FACTOR MCM6"/>
    <property type="match status" value="1"/>
</dbReference>
<evidence type="ECO:0000256" key="7">
    <source>
        <dbReference type="ARBA" id="ARBA00022840"/>
    </source>
</evidence>
<dbReference type="Pfam" id="PF17855">
    <property type="entry name" value="MCM_lid"/>
    <property type="match status" value="1"/>
</dbReference>
<dbReference type="Pfam" id="PF17207">
    <property type="entry name" value="MCM_OB"/>
    <property type="match status" value="1"/>
</dbReference>
<dbReference type="Gene3D" id="3.30.1640.10">
    <property type="entry name" value="mini-chromosome maintenance (MCM) complex, chain A, domain 1"/>
    <property type="match status" value="1"/>
</dbReference>
<dbReference type="Gene3D" id="2.40.50.140">
    <property type="entry name" value="Nucleic acid-binding proteins"/>
    <property type="match status" value="1"/>
</dbReference>
<keyword evidence="5 12" id="KW-0378">Hydrolase</keyword>
<evidence type="ECO:0000256" key="8">
    <source>
        <dbReference type="ARBA" id="ARBA00023125"/>
    </source>
</evidence>
<evidence type="ECO:0000256" key="5">
    <source>
        <dbReference type="ARBA" id="ARBA00022801"/>
    </source>
</evidence>
<keyword evidence="6 12" id="KW-0347">Helicase</keyword>
<evidence type="ECO:0000256" key="10">
    <source>
        <dbReference type="ARBA" id="ARBA00023306"/>
    </source>
</evidence>
<dbReference type="InterPro" id="IPR027417">
    <property type="entry name" value="P-loop_NTPase"/>
</dbReference>
<evidence type="ECO:0000259" key="13">
    <source>
        <dbReference type="PROSITE" id="PS50051"/>
    </source>
</evidence>
<dbReference type="InterPro" id="IPR001208">
    <property type="entry name" value="MCM_dom"/>
</dbReference>
<dbReference type="SMART" id="SM00350">
    <property type="entry name" value="MCM"/>
    <property type="match status" value="1"/>
</dbReference>
<dbReference type="Pfam" id="PF14551">
    <property type="entry name" value="MCM_N"/>
    <property type="match status" value="1"/>
</dbReference>
<dbReference type="PRINTS" id="PR01662">
    <property type="entry name" value="MCMPROTEIN6"/>
</dbReference>
<keyword evidence="9" id="KW-0539">Nucleus</keyword>
<evidence type="ECO:0000256" key="11">
    <source>
        <dbReference type="RuleBase" id="RU004070"/>
    </source>
</evidence>
<name>A0ABQ7I220_9MICR</name>
<comment type="catalytic activity">
    <reaction evidence="12">
        <text>ATP + H2O = ADP + phosphate + H(+)</text>
        <dbReference type="Rhea" id="RHEA:13065"/>
        <dbReference type="ChEBI" id="CHEBI:15377"/>
        <dbReference type="ChEBI" id="CHEBI:15378"/>
        <dbReference type="ChEBI" id="CHEBI:30616"/>
        <dbReference type="ChEBI" id="CHEBI:43474"/>
        <dbReference type="ChEBI" id="CHEBI:456216"/>
        <dbReference type="EC" id="3.6.4.12"/>
    </reaction>
</comment>
<dbReference type="InterPro" id="IPR041562">
    <property type="entry name" value="MCM_lid"/>
</dbReference>
<keyword evidence="15" id="KW-1185">Reference proteome</keyword>
<dbReference type="PRINTS" id="PR01657">
    <property type="entry name" value="MCMFAMILY"/>
</dbReference>
<reference evidence="14 15" key="1">
    <citation type="submission" date="2019-01" db="EMBL/GenBank/DDBJ databases">
        <title>Genomes sequencing and comparative genomics of infectious freshwater microsporidia, Cucumispora dikerogammari and Thelohania contejeani.</title>
        <authorList>
            <person name="Cormier A."/>
            <person name="Giraud I."/>
            <person name="Wattier R."/>
            <person name="Teixeira M."/>
            <person name="Grandjean F."/>
            <person name="Rigaud T."/>
            <person name="Cordaux R."/>
        </authorList>
    </citation>
    <scope>NUCLEOTIDE SEQUENCE [LARGE SCALE GENOMIC DNA]</scope>
    <source>
        <strain evidence="14">T1</strain>
        <tissue evidence="14">Spores</tissue>
    </source>
</reference>
<dbReference type="SUPFAM" id="SSF50249">
    <property type="entry name" value="Nucleic acid-binding proteins"/>
    <property type="match status" value="1"/>
</dbReference>
<dbReference type="CDD" id="cd17757">
    <property type="entry name" value="MCM6"/>
    <property type="match status" value="1"/>
</dbReference>
<comment type="similarity">
    <text evidence="2 11">Belongs to the MCM family.</text>
</comment>
<evidence type="ECO:0000313" key="15">
    <source>
        <dbReference type="Proteomes" id="UP001516464"/>
    </source>
</evidence>
<dbReference type="PANTHER" id="PTHR11630">
    <property type="entry name" value="DNA REPLICATION LICENSING FACTOR MCM FAMILY MEMBER"/>
    <property type="match status" value="1"/>
</dbReference>
<dbReference type="Pfam" id="PF00493">
    <property type="entry name" value="MCM"/>
    <property type="match status" value="1"/>
</dbReference>
<evidence type="ECO:0000256" key="6">
    <source>
        <dbReference type="ARBA" id="ARBA00022806"/>
    </source>
</evidence>
<dbReference type="InterPro" id="IPR031327">
    <property type="entry name" value="MCM"/>
</dbReference>
<evidence type="ECO:0000256" key="4">
    <source>
        <dbReference type="ARBA" id="ARBA00022741"/>
    </source>
</evidence>
<dbReference type="Gene3D" id="2.20.28.10">
    <property type="match status" value="1"/>
</dbReference>
<dbReference type="InterPro" id="IPR033762">
    <property type="entry name" value="MCM_OB"/>
</dbReference>
<dbReference type="SUPFAM" id="SSF52540">
    <property type="entry name" value="P-loop containing nucleoside triphosphate hydrolases"/>
    <property type="match status" value="1"/>
</dbReference>
<dbReference type="PROSITE" id="PS50051">
    <property type="entry name" value="MCM_2"/>
    <property type="match status" value="1"/>
</dbReference>
<dbReference type="EC" id="3.6.4.12" evidence="12"/>
<evidence type="ECO:0000256" key="9">
    <source>
        <dbReference type="ARBA" id="ARBA00023242"/>
    </source>
</evidence>
<protein>
    <recommendedName>
        <fullName evidence="12">DNA replication licensing factor MCM6</fullName>
        <ecNumber evidence="12">3.6.4.12</ecNumber>
    </recommendedName>
</protein>
<evidence type="ECO:0000256" key="2">
    <source>
        <dbReference type="ARBA" id="ARBA00008010"/>
    </source>
</evidence>
<evidence type="ECO:0000313" key="14">
    <source>
        <dbReference type="EMBL" id="KAF7684496.1"/>
    </source>
</evidence>
<accession>A0ABQ7I220</accession>
<dbReference type="InterPro" id="IPR008049">
    <property type="entry name" value="MCM6"/>
</dbReference>
<dbReference type="InterPro" id="IPR027925">
    <property type="entry name" value="MCM_N"/>
</dbReference>
<gene>
    <name evidence="14" type="ORF">TCON_0317</name>
</gene>
<evidence type="ECO:0000256" key="1">
    <source>
        <dbReference type="ARBA" id="ARBA00004123"/>
    </source>
</evidence>